<evidence type="ECO:0000259" key="16">
    <source>
        <dbReference type="PROSITE" id="PS50112"/>
    </source>
</evidence>
<dbReference type="PROSITE" id="PS50112">
    <property type="entry name" value="PAS"/>
    <property type="match status" value="1"/>
</dbReference>
<name>A0A7X5UVL5_9SPHN</name>
<keyword evidence="15" id="KW-0675">Receptor</keyword>
<dbReference type="InterPro" id="IPR035965">
    <property type="entry name" value="PAS-like_dom_sf"/>
</dbReference>
<dbReference type="InterPro" id="IPR011102">
    <property type="entry name" value="Sig_transdc_His_kinase_HWE"/>
</dbReference>
<feature type="domain" description="PAS" evidence="16">
    <location>
        <begin position="134"/>
        <end position="204"/>
    </location>
</feature>
<dbReference type="GO" id="GO:0004673">
    <property type="term" value="F:protein histidine kinase activity"/>
    <property type="evidence" value="ECO:0007669"/>
    <property type="project" value="UniProtKB-EC"/>
</dbReference>
<feature type="domain" description="PAC" evidence="17">
    <location>
        <begin position="207"/>
        <end position="259"/>
    </location>
</feature>
<keyword evidence="6" id="KW-0285">Flavoprotein</keyword>
<keyword evidence="14" id="KW-0843">Virulence</keyword>
<dbReference type="SUPFAM" id="SSF55874">
    <property type="entry name" value="ATPase domain of HSP90 chaperone/DNA topoisomerase II/histidine kinase"/>
    <property type="match status" value="1"/>
</dbReference>
<dbReference type="SMART" id="SM00911">
    <property type="entry name" value="HWE_HK"/>
    <property type="match status" value="1"/>
</dbReference>
<gene>
    <name evidence="18" type="ORF">FHR20_000040</name>
</gene>
<reference evidence="18 19" key="1">
    <citation type="submission" date="2020-03" db="EMBL/GenBank/DDBJ databases">
        <title>Genomic Encyclopedia of Type Strains, Phase IV (KMG-IV): sequencing the most valuable type-strain genomes for metagenomic binning, comparative biology and taxonomic classification.</title>
        <authorList>
            <person name="Goeker M."/>
        </authorList>
    </citation>
    <scope>NUCLEOTIDE SEQUENCE [LARGE SCALE GENOMIC DNA]</scope>
    <source>
        <strain evidence="18 19">DSM 4733</strain>
    </source>
</reference>
<evidence type="ECO:0000259" key="17">
    <source>
        <dbReference type="PROSITE" id="PS50113"/>
    </source>
</evidence>
<dbReference type="PANTHER" id="PTHR41523:SF8">
    <property type="entry name" value="ETHYLENE RESPONSE SENSOR PROTEIN"/>
    <property type="match status" value="1"/>
</dbReference>
<evidence type="ECO:0000256" key="12">
    <source>
        <dbReference type="ARBA" id="ARBA00022840"/>
    </source>
</evidence>
<keyword evidence="11" id="KW-0418">Kinase</keyword>
<keyword evidence="7" id="KW-0288">FMN</keyword>
<keyword evidence="4" id="KW-0597">Phosphoprotein</keyword>
<organism evidence="18 19">
    <name type="scientific">Sphingomonas leidyi</name>
    <dbReference type="NCBI Taxonomy" id="68569"/>
    <lineage>
        <taxon>Bacteria</taxon>
        <taxon>Pseudomonadati</taxon>
        <taxon>Pseudomonadota</taxon>
        <taxon>Alphaproteobacteria</taxon>
        <taxon>Sphingomonadales</taxon>
        <taxon>Sphingomonadaceae</taxon>
        <taxon>Sphingomonas</taxon>
    </lineage>
</organism>
<dbReference type="Gene3D" id="3.30.565.10">
    <property type="entry name" value="Histidine kinase-like ATPase, C-terminal domain"/>
    <property type="match status" value="1"/>
</dbReference>
<dbReference type="InterPro" id="IPR000700">
    <property type="entry name" value="PAS-assoc_C"/>
</dbReference>
<dbReference type="GO" id="GO:0009881">
    <property type="term" value="F:photoreceptor activity"/>
    <property type="evidence" value="ECO:0007669"/>
    <property type="project" value="UniProtKB-KW"/>
</dbReference>
<sequence>MADGDFLRRALDAAGGIGTWSWDPRTDKFRADEAFWALHGGGKLAADAGDGARLGEFLALVIASQRDALGEELHHAIQARRPFRREYQLASSQEGERRILLRGASSGLDRDERLLGTATDITDQRQAESALRASEAKYEAITNSIDQMIWSTRPDGFHDYYNRRWYEYTGVPSGSTDGEAWNGMFHPEDRARAWEVWRRSLETGEPYHIEYRLRHRSGEYRWVIGRAQCVRGEDGAIARWYGTCTDIHDLKMAEQSCELIARELSHRIKNIFAVVSSLVMLPTRGRPEFQAFARGVQARIDALAVAHEYVRPQSARSNPPQAPATVHGLLGMLSAPYNVDDAAVVAISGDDVPIGSRAATGLALIFHELATNAVKYGALSQSGGRVAIICARSEENYEILWEEVGGPQIDGAPERRGFGTALSERVVETELGAKMERRWGADGLQIRLIVPQARISL</sequence>
<dbReference type="CDD" id="cd00130">
    <property type="entry name" value="PAS"/>
    <property type="match status" value="1"/>
</dbReference>
<keyword evidence="3" id="KW-0600">Photoreceptor protein</keyword>
<dbReference type="RefSeq" id="WP_208413343.1">
    <property type="nucleotide sequence ID" value="NZ_JAASQV010000001.1"/>
</dbReference>
<keyword evidence="10" id="KW-0547">Nucleotide-binding</keyword>
<dbReference type="PROSITE" id="PS50113">
    <property type="entry name" value="PAC"/>
    <property type="match status" value="1"/>
</dbReference>
<keyword evidence="8" id="KW-0808">Transferase</keyword>
<evidence type="ECO:0000313" key="18">
    <source>
        <dbReference type="EMBL" id="NIJ63109.1"/>
    </source>
</evidence>
<evidence type="ECO:0000256" key="2">
    <source>
        <dbReference type="ARBA" id="ARBA00012438"/>
    </source>
</evidence>
<dbReference type="Gene3D" id="3.30.450.20">
    <property type="entry name" value="PAS domain"/>
    <property type="match status" value="2"/>
</dbReference>
<proteinExistence type="predicted"/>
<keyword evidence="5" id="KW-0716">Sensory transduction</keyword>
<dbReference type="FunFam" id="3.30.450.20:FF:000099">
    <property type="entry name" value="Sensory box sensor histidine kinase"/>
    <property type="match status" value="1"/>
</dbReference>
<dbReference type="InterPro" id="IPR000014">
    <property type="entry name" value="PAS"/>
</dbReference>
<evidence type="ECO:0000256" key="7">
    <source>
        <dbReference type="ARBA" id="ARBA00022643"/>
    </source>
</evidence>
<dbReference type="NCBIfam" id="TIGR00229">
    <property type="entry name" value="sensory_box"/>
    <property type="match status" value="1"/>
</dbReference>
<keyword evidence="9" id="KW-0677">Repeat</keyword>
<dbReference type="EC" id="2.7.13.3" evidence="2"/>
<dbReference type="Pfam" id="PF08447">
    <property type="entry name" value="PAS_3"/>
    <property type="match status" value="1"/>
</dbReference>
<dbReference type="GO" id="GO:0005524">
    <property type="term" value="F:ATP binding"/>
    <property type="evidence" value="ECO:0007669"/>
    <property type="project" value="UniProtKB-KW"/>
</dbReference>
<evidence type="ECO:0000256" key="5">
    <source>
        <dbReference type="ARBA" id="ARBA00022606"/>
    </source>
</evidence>
<evidence type="ECO:0000256" key="8">
    <source>
        <dbReference type="ARBA" id="ARBA00022679"/>
    </source>
</evidence>
<keyword evidence="12" id="KW-0067">ATP-binding</keyword>
<evidence type="ECO:0000256" key="6">
    <source>
        <dbReference type="ARBA" id="ARBA00022630"/>
    </source>
</evidence>
<dbReference type="EMBL" id="JAASQV010000001">
    <property type="protein sequence ID" value="NIJ63109.1"/>
    <property type="molecule type" value="Genomic_DNA"/>
</dbReference>
<dbReference type="Proteomes" id="UP000564677">
    <property type="component" value="Unassembled WGS sequence"/>
</dbReference>
<dbReference type="InterPro" id="IPR036890">
    <property type="entry name" value="HATPase_C_sf"/>
</dbReference>
<protein>
    <recommendedName>
        <fullName evidence="2">histidine kinase</fullName>
        <ecNumber evidence="2">2.7.13.3</ecNumber>
    </recommendedName>
</protein>
<keyword evidence="19" id="KW-1185">Reference proteome</keyword>
<evidence type="ECO:0000256" key="10">
    <source>
        <dbReference type="ARBA" id="ARBA00022741"/>
    </source>
</evidence>
<dbReference type="SMART" id="SM00086">
    <property type="entry name" value="PAC"/>
    <property type="match status" value="2"/>
</dbReference>
<evidence type="ECO:0000256" key="13">
    <source>
        <dbReference type="ARBA" id="ARBA00022991"/>
    </source>
</evidence>
<evidence type="ECO:0000256" key="9">
    <source>
        <dbReference type="ARBA" id="ARBA00022737"/>
    </source>
</evidence>
<dbReference type="InterPro" id="IPR001610">
    <property type="entry name" value="PAC"/>
</dbReference>
<evidence type="ECO:0000256" key="11">
    <source>
        <dbReference type="ARBA" id="ARBA00022777"/>
    </source>
</evidence>
<keyword evidence="13" id="KW-0157">Chromophore</keyword>
<evidence type="ECO:0000256" key="15">
    <source>
        <dbReference type="ARBA" id="ARBA00023170"/>
    </source>
</evidence>
<comment type="catalytic activity">
    <reaction evidence="1">
        <text>ATP + protein L-histidine = ADP + protein N-phospho-L-histidine.</text>
        <dbReference type="EC" id="2.7.13.3"/>
    </reaction>
</comment>
<dbReference type="AlphaFoldDB" id="A0A7X5UVL5"/>
<dbReference type="Pfam" id="PF07536">
    <property type="entry name" value="HWE_HK"/>
    <property type="match status" value="1"/>
</dbReference>
<accession>A0A7X5UVL5</accession>
<dbReference type="InterPro" id="IPR013655">
    <property type="entry name" value="PAS_fold_3"/>
</dbReference>
<evidence type="ECO:0000256" key="4">
    <source>
        <dbReference type="ARBA" id="ARBA00022553"/>
    </source>
</evidence>
<dbReference type="PANTHER" id="PTHR41523">
    <property type="entry name" value="TWO-COMPONENT SYSTEM SENSOR PROTEIN"/>
    <property type="match status" value="1"/>
</dbReference>
<dbReference type="SUPFAM" id="SSF55785">
    <property type="entry name" value="PYP-like sensor domain (PAS domain)"/>
    <property type="match status" value="2"/>
</dbReference>
<comment type="caution">
    <text evidence="18">The sequence shown here is derived from an EMBL/GenBank/DDBJ whole genome shotgun (WGS) entry which is preliminary data.</text>
</comment>
<evidence type="ECO:0000256" key="1">
    <source>
        <dbReference type="ARBA" id="ARBA00000085"/>
    </source>
</evidence>
<evidence type="ECO:0000313" key="19">
    <source>
        <dbReference type="Proteomes" id="UP000564677"/>
    </source>
</evidence>
<evidence type="ECO:0000256" key="14">
    <source>
        <dbReference type="ARBA" id="ARBA00023026"/>
    </source>
</evidence>
<evidence type="ECO:0000256" key="3">
    <source>
        <dbReference type="ARBA" id="ARBA00022543"/>
    </source>
</evidence>